<dbReference type="PANTHER" id="PTHR22901">
    <property type="entry name" value="SIALATE O-ACETYLESTERASE"/>
    <property type="match status" value="1"/>
</dbReference>
<sequence length="888" mass="99684">MMKKHFILSLLLLFILFGVSQAEIRLPKLVSNGMVLQRDTPLKIWGWADPSEDITVRFKGKKYTTTTSATGEWSVTMRATKAGGPYTMQIQGKDDSITLSNLLVGDVWMCAGQSNMVHYLGIHQQRYRQEIAEANYPEIRQFLVPTNPQLQGTATDIPQGEWKEANPENVLKFSVVAYFFAKNLYDQYHVPIGLINASVGGTPVEAWISEEGFKSFPSITKTLTQNKDTAYVNQKNRIAQKYRAAAPPQPQDDGLTASTPWYDLSYKPTHWHNINIPGYWEDQGIRNLDGAVWYRREIDIPASMTGVATKIFMGRIIDADQVYINGTQVGGKTYKYPQRIYDIPEGLLKTGKNLITIRVVNYGGKGGFVPDKPYYLATENDTLDLKGTWQYKVSQVFRPKPPQPSGVSAQHQPTALYNGMVAPFTQSPIKGIVWYQGESNGGNPQAYEKLMETLIQDWRTKWNDSNLPFLYAQLPDYMDVDYLPTESNWAELREAQRRALDVPNTAMAVTLGLGEWNDVHPDNKKPVGDRLALAAKALAYDNKKVVYSGPMFRSASVEGSQVTLSFDHVGSGLISQDGEALRWFALAGVDQNYVWADAKIENNQIVLSSDEINQPIYVRYAWQDNPMDVNFYNQEGLPASPFQTQLTDALWFGKKATVVLTYDDALNVHLDNALPVLDSLGLKATFYISADAPGFKYRTYEWKKAAQNGHELGNHTLYHPCLGGDGRAWVSDDNDLRNYSVPQMVREIDMTNLMLQTLDGKSKRTYAYTCGDKETGEGSFVKEIEGKFVALRGVQSGLNHLGTLDMTDLRCNSIVDTPASDMIAWAEQAKKENAMLILLFHGVGGEHSLNAALADHKEFLEYLQANKDDLWITTLEDAAEHILEQQKK</sequence>
<evidence type="ECO:0000256" key="1">
    <source>
        <dbReference type="ARBA" id="ARBA00007401"/>
    </source>
</evidence>
<feature type="domain" description="NodB homology" evidence="3">
    <location>
        <begin position="656"/>
        <end position="873"/>
    </location>
</feature>
<dbReference type="AlphaFoldDB" id="A0A1M6SS39"/>
<dbReference type="Pfam" id="PF03629">
    <property type="entry name" value="SASA"/>
    <property type="match status" value="2"/>
</dbReference>
<dbReference type="SUPFAM" id="SSF52266">
    <property type="entry name" value="SGNH hydrolase"/>
    <property type="match status" value="1"/>
</dbReference>
<dbReference type="Gene3D" id="2.60.40.10">
    <property type="entry name" value="Immunoglobulins"/>
    <property type="match status" value="1"/>
</dbReference>
<dbReference type="Gene3D" id="2.60.120.260">
    <property type="entry name" value="Galactose-binding domain-like"/>
    <property type="match status" value="1"/>
</dbReference>
<dbReference type="EMBL" id="FRAA01000005">
    <property type="protein sequence ID" value="SHK47505.1"/>
    <property type="molecule type" value="Genomic_DNA"/>
</dbReference>
<dbReference type="SUPFAM" id="SSF49785">
    <property type="entry name" value="Galactose-binding domain-like"/>
    <property type="match status" value="1"/>
</dbReference>
<evidence type="ECO:0000259" key="3">
    <source>
        <dbReference type="PROSITE" id="PS51677"/>
    </source>
</evidence>
<gene>
    <name evidence="4" type="ORF">SAMN04488028_105131</name>
</gene>
<dbReference type="GO" id="GO:0001681">
    <property type="term" value="F:sialate O-acetylesterase activity"/>
    <property type="evidence" value="ECO:0007669"/>
    <property type="project" value="InterPro"/>
</dbReference>
<evidence type="ECO:0000313" key="5">
    <source>
        <dbReference type="Proteomes" id="UP000184474"/>
    </source>
</evidence>
<dbReference type="GO" id="GO:0016810">
    <property type="term" value="F:hydrolase activity, acting on carbon-nitrogen (but not peptide) bonds"/>
    <property type="evidence" value="ECO:0007669"/>
    <property type="project" value="InterPro"/>
</dbReference>
<reference evidence="5" key="1">
    <citation type="submission" date="2016-11" db="EMBL/GenBank/DDBJ databases">
        <authorList>
            <person name="Varghese N."/>
            <person name="Submissions S."/>
        </authorList>
    </citation>
    <scope>NUCLEOTIDE SEQUENCE [LARGE SCALE GENOMIC DNA]</scope>
    <source>
        <strain evidence="5">DSM 26134</strain>
    </source>
</reference>
<protein>
    <submittedName>
        <fullName evidence="4">Sialate O-acetylesterase</fullName>
    </submittedName>
</protein>
<dbReference type="GO" id="GO:0005975">
    <property type="term" value="P:carbohydrate metabolic process"/>
    <property type="evidence" value="ECO:0007669"/>
    <property type="project" value="InterPro"/>
</dbReference>
<evidence type="ECO:0000313" key="4">
    <source>
        <dbReference type="EMBL" id="SHK47505.1"/>
    </source>
</evidence>
<dbReference type="Gene3D" id="3.40.50.1110">
    <property type="entry name" value="SGNH hydrolase"/>
    <property type="match status" value="1"/>
</dbReference>
<dbReference type="Proteomes" id="UP000184474">
    <property type="component" value="Unassembled WGS sequence"/>
</dbReference>
<dbReference type="RefSeq" id="WP_317041717.1">
    <property type="nucleotide sequence ID" value="NZ_FRAA01000005.1"/>
</dbReference>
<dbReference type="STRING" id="156994.SAMN04488028_105131"/>
<organism evidence="4 5">
    <name type="scientific">Reichenbachiella agariperforans</name>
    <dbReference type="NCBI Taxonomy" id="156994"/>
    <lineage>
        <taxon>Bacteria</taxon>
        <taxon>Pseudomonadati</taxon>
        <taxon>Bacteroidota</taxon>
        <taxon>Cytophagia</taxon>
        <taxon>Cytophagales</taxon>
        <taxon>Reichenbachiellaceae</taxon>
        <taxon>Reichenbachiella</taxon>
    </lineage>
</organism>
<dbReference type="InterPro" id="IPR036514">
    <property type="entry name" value="SGNH_hydro_sf"/>
</dbReference>
<name>A0A1M6SS39_REIAG</name>
<dbReference type="Pfam" id="PF02837">
    <property type="entry name" value="Glyco_hydro_2_N"/>
    <property type="match status" value="1"/>
</dbReference>
<dbReference type="Gene3D" id="3.20.20.370">
    <property type="entry name" value="Glycoside hydrolase/deacetylase"/>
    <property type="match status" value="1"/>
</dbReference>
<keyword evidence="2" id="KW-0378">Hydrolase</keyword>
<dbReference type="SUPFAM" id="SSF88713">
    <property type="entry name" value="Glycoside hydrolase/deacetylase"/>
    <property type="match status" value="1"/>
</dbReference>
<dbReference type="InterPro" id="IPR005181">
    <property type="entry name" value="SASA"/>
</dbReference>
<comment type="similarity">
    <text evidence="1">Belongs to the glycosyl hydrolase 2 family.</text>
</comment>
<accession>A0A1M6SS39</accession>
<dbReference type="InterPro" id="IPR011330">
    <property type="entry name" value="Glyco_hydro/deAcase_b/a-brl"/>
</dbReference>
<evidence type="ECO:0000256" key="2">
    <source>
        <dbReference type="ARBA" id="ARBA00022801"/>
    </source>
</evidence>
<dbReference type="GO" id="GO:0004553">
    <property type="term" value="F:hydrolase activity, hydrolyzing O-glycosyl compounds"/>
    <property type="evidence" value="ECO:0007669"/>
    <property type="project" value="InterPro"/>
</dbReference>
<dbReference type="InterPro" id="IPR013783">
    <property type="entry name" value="Ig-like_fold"/>
</dbReference>
<dbReference type="PANTHER" id="PTHR22901:SF0">
    <property type="entry name" value="SIALATE O-ACETYLESTERASE"/>
    <property type="match status" value="1"/>
</dbReference>
<dbReference type="InterPro" id="IPR039329">
    <property type="entry name" value="SIAE"/>
</dbReference>
<dbReference type="CDD" id="cd10967">
    <property type="entry name" value="CE4_GLA_like_6s"/>
    <property type="match status" value="1"/>
</dbReference>
<keyword evidence="5" id="KW-1185">Reference proteome</keyword>
<dbReference type="InterPro" id="IPR002509">
    <property type="entry name" value="NODB_dom"/>
</dbReference>
<dbReference type="InterPro" id="IPR006104">
    <property type="entry name" value="Glyco_hydro_2_N"/>
</dbReference>
<proteinExistence type="inferred from homology"/>
<dbReference type="Pfam" id="PF01522">
    <property type="entry name" value="Polysacc_deac_1"/>
    <property type="match status" value="1"/>
</dbReference>
<dbReference type="InterPro" id="IPR008979">
    <property type="entry name" value="Galactose-bd-like_sf"/>
</dbReference>
<dbReference type="PROSITE" id="PS51677">
    <property type="entry name" value="NODB"/>
    <property type="match status" value="1"/>
</dbReference>